<feature type="domain" description="Phosphoribosyltransferase" evidence="2">
    <location>
        <begin position="144"/>
        <end position="213"/>
    </location>
</feature>
<evidence type="ECO:0000259" key="2">
    <source>
        <dbReference type="Pfam" id="PF00156"/>
    </source>
</evidence>
<dbReference type="CDD" id="cd06223">
    <property type="entry name" value="PRTases_typeI"/>
    <property type="match status" value="1"/>
</dbReference>
<dbReference type="PANTHER" id="PTHR47505:SF1">
    <property type="entry name" value="DNA UTILIZATION PROTEIN YHGH"/>
    <property type="match status" value="1"/>
</dbReference>
<dbReference type="PATRIC" id="fig|1423746.3.peg.103"/>
<dbReference type="InterPro" id="IPR051910">
    <property type="entry name" value="ComF/GntX_DNA_util-trans"/>
</dbReference>
<dbReference type="Gene3D" id="3.40.50.2020">
    <property type="match status" value="1"/>
</dbReference>
<dbReference type="InterPro" id="IPR029057">
    <property type="entry name" value="PRTase-like"/>
</dbReference>
<comment type="caution">
    <text evidence="3">The sequence shown here is derived from an EMBL/GenBank/DDBJ whole genome shotgun (WGS) entry which is preliminary data.</text>
</comment>
<evidence type="ECO:0000256" key="1">
    <source>
        <dbReference type="ARBA" id="ARBA00008007"/>
    </source>
</evidence>
<reference evidence="3 4" key="1">
    <citation type="journal article" date="2015" name="Genome Announc.">
        <title>Expanding the biotechnology potential of lactobacilli through comparative genomics of 213 strains and associated genera.</title>
        <authorList>
            <person name="Sun Z."/>
            <person name="Harris H.M."/>
            <person name="McCann A."/>
            <person name="Guo C."/>
            <person name="Argimon S."/>
            <person name="Zhang W."/>
            <person name="Yang X."/>
            <person name="Jeffery I.B."/>
            <person name="Cooney J.C."/>
            <person name="Kagawa T.F."/>
            <person name="Liu W."/>
            <person name="Song Y."/>
            <person name="Salvetti E."/>
            <person name="Wrobel A."/>
            <person name="Rasinkangas P."/>
            <person name="Parkhill J."/>
            <person name="Rea M.C."/>
            <person name="O'Sullivan O."/>
            <person name="Ritari J."/>
            <person name="Douillard F.P."/>
            <person name="Paul Ross R."/>
            <person name="Yang R."/>
            <person name="Briner A.E."/>
            <person name="Felis G.E."/>
            <person name="de Vos W.M."/>
            <person name="Barrangou R."/>
            <person name="Klaenhammer T.R."/>
            <person name="Caufield P.W."/>
            <person name="Cui Y."/>
            <person name="Zhang H."/>
            <person name="O'Toole P.W."/>
        </authorList>
    </citation>
    <scope>NUCLEOTIDE SEQUENCE [LARGE SCALE GENOMIC DNA]</scope>
    <source>
        <strain evidence="3 4">DSM 13145</strain>
    </source>
</reference>
<dbReference type="Proteomes" id="UP000051445">
    <property type="component" value="Unassembled WGS sequence"/>
</dbReference>
<gene>
    <name evidence="3" type="ORF">FD27_GL000101</name>
</gene>
<dbReference type="STRING" id="1423746.FD27_GL000101"/>
<organism evidence="3 4">
    <name type="scientific">Limosilactobacillus frumenti DSM 13145</name>
    <dbReference type="NCBI Taxonomy" id="1423746"/>
    <lineage>
        <taxon>Bacteria</taxon>
        <taxon>Bacillati</taxon>
        <taxon>Bacillota</taxon>
        <taxon>Bacilli</taxon>
        <taxon>Lactobacillales</taxon>
        <taxon>Lactobacillaceae</taxon>
        <taxon>Limosilactobacillus</taxon>
    </lineage>
</organism>
<dbReference type="PANTHER" id="PTHR47505">
    <property type="entry name" value="DNA UTILIZATION PROTEIN YHGH"/>
    <property type="match status" value="1"/>
</dbReference>
<proteinExistence type="inferred from homology"/>
<dbReference type="RefSeq" id="WP_057748530.1">
    <property type="nucleotide sequence ID" value="NZ_AZER01000008.1"/>
</dbReference>
<keyword evidence="4" id="KW-1185">Reference proteome</keyword>
<dbReference type="SUPFAM" id="SSF53271">
    <property type="entry name" value="PRTase-like"/>
    <property type="match status" value="1"/>
</dbReference>
<name>A0A0R1P7D4_9LACO</name>
<dbReference type="InterPro" id="IPR000836">
    <property type="entry name" value="PRTase_dom"/>
</dbReference>
<accession>A0A0R1P7D4</accession>
<dbReference type="AlphaFoldDB" id="A0A0R1P7D4"/>
<sequence length="215" mass="25002">MRLCITELFLPIDHQRETVCDACRARFSAYHLSKQCCPGCGHPLNGELLCSECQAWKNNYGQFLHHRPLFHYNEAMAEYMSLYKFQGLYQLRMVFQHVVQMAIKQEEYDLLVPIPVSPTTLRTRGFNQVEGFLEGMQFHQLLTTIDDHKARQSARTRQERLVSQQPFQLNNNVRVTGQHILLVDDVYTTGRTLYHAADLLWQAGCQRVKTLSLAR</sequence>
<protein>
    <submittedName>
        <fullName evidence="3">Competence protein FC</fullName>
    </submittedName>
</protein>
<dbReference type="EMBL" id="AZER01000008">
    <property type="protein sequence ID" value="KRL28400.1"/>
    <property type="molecule type" value="Genomic_DNA"/>
</dbReference>
<evidence type="ECO:0000313" key="4">
    <source>
        <dbReference type="Proteomes" id="UP000051445"/>
    </source>
</evidence>
<dbReference type="OrthoDB" id="9779910at2"/>
<comment type="similarity">
    <text evidence="1">Belongs to the ComF/GntX family.</text>
</comment>
<dbReference type="Pfam" id="PF00156">
    <property type="entry name" value="Pribosyltran"/>
    <property type="match status" value="1"/>
</dbReference>
<evidence type="ECO:0000313" key="3">
    <source>
        <dbReference type="EMBL" id="KRL28400.1"/>
    </source>
</evidence>